<gene>
    <name evidence="2" type="ORF">NIES37_42160</name>
</gene>
<name>A0A1Z4N3C2_9CYAN</name>
<dbReference type="RefSeq" id="WP_096578955.1">
    <property type="nucleotide sequence ID" value="NZ_CAWNJS010000001.1"/>
</dbReference>
<dbReference type="EMBL" id="AP018248">
    <property type="protein sequence ID" value="BAZ00227.1"/>
    <property type="molecule type" value="Genomic_DNA"/>
</dbReference>
<dbReference type="AlphaFoldDB" id="A0A1Z4N3C2"/>
<dbReference type="KEGG" id="ttq:NIES37_42160"/>
<keyword evidence="1" id="KW-0812">Transmembrane</keyword>
<dbReference type="Proteomes" id="UP000218785">
    <property type="component" value="Chromosome"/>
</dbReference>
<keyword evidence="1" id="KW-0472">Membrane</keyword>
<proteinExistence type="predicted"/>
<protein>
    <submittedName>
        <fullName evidence="2">Uncharacterized protein</fullName>
    </submittedName>
</protein>
<sequence>MVHILEDSVKFSLSMGLPEQATQGIEKAKNFLNDTTNSTINNLKDITTKSITVVGESTEKANHVLSTGAKEAKQVLTQTVTDTANNVNKFTMTTVDTIHEQANNVKDSLLVTSSNIEQSLEQKLHQVEQLSNTISTEIERTITSFFTHQIDNIKIWIDAHPIISVPLKFLAWGVNHPIPGLVIFIVFILIFLQLFTVFNRLLQRGLLLTLAAPFKLVTPLFKWSFIPLRLLGQKSSSAFISGSQNSNDRLTNLLSRLEIIKQEQNSILEEISAIVAANK</sequence>
<keyword evidence="1" id="KW-1133">Transmembrane helix</keyword>
<evidence type="ECO:0000256" key="1">
    <source>
        <dbReference type="SAM" id="Phobius"/>
    </source>
</evidence>
<feature type="transmembrane region" description="Helical" evidence="1">
    <location>
        <begin position="178"/>
        <end position="198"/>
    </location>
</feature>
<organism evidence="2 3">
    <name type="scientific">Tolypothrix tenuis PCC 7101</name>
    <dbReference type="NCBI Taxonomy" id="231146"/>
    <lineage>
        <taxon>Bacteria</taxon>
        <taxon>Bacillati</taxon>
        <taxon>Cyanobacteriota</taxon>
        <taxon>Cyanophyceae</taxon>
        <taxon>Nostocales</taxon>
        <taxon>Tolypothrichaceae</taxon>
        <taxon>Tolypothrix</taxon>
    </lineage>
</organism>
<accession>A0A1Z4N3C2</accession>
<keyword evidence="3" id="KW-1185">Reference proteome</keyword>
<evidence type="ECO:0000313" key="2">
    <source>
        <dbReference type="EMBL" id="BAZ00227.1"/>
    </source>
</evidence>
<evidence type="ECO:0000313" key="3">
    <source>
        <dbReference type="Proteomes" id="UP000218785"/>
    </source>
</evidence>
<reference evidence="2 3" key="1">
    <citation type="submission" date="2017-06" db="EMBL/GenBank/DDBJ databases">
        <title>Genome sequencing of cyanobaciteial culture collection at National Institute for Environmental Studies (NIES).</title>
        <authorList>
            <person name="Hirose Y."/>
            <person name="Shimura Y."/>
            <person name="Fujisawa T."/>
            <person name="Nakamura Y."/>
            <person name="Kawachi M."/>
        </authorList>
    </citation>
    <scope>NUCLEOTIDE SEQUENCE [LARGE SCALE GENOMIC DNA]</scope>
    <source>
        <strain evidence="2 3">NIES-37</strain>
    </source>
</reference>